<protein>
    <submittedName>
        <fullName evidence="4">Ankyrin repeat domain-containing protein</fullName>
    </submittedName>
</protein>
<organism evidence="4 5">
    <name type="scientific">Trinickia violacea</name>
    <dbReference type="NCBI Taxonomy" id="2571746"/>
    <lineage>
        <taxon>Bacteria</taxon>
        <taxon>Pseudomonadati</taxon>
        <taxon>Pseudomonadota</taxon>
        <taxon>Betaproteobacteria</taxon>
        <taxon>Burkholderiales</taxon>
        <taxon>Burkholderiaceae</taxon>
        <taxon>Trinickia</taxon>
    </lineage>
</organism>
<dbReference type="GO" id="GO:0005737">
    <property type="term" value="C:cytoplasm"/>
    <property type="evidence" value="ECO:0007669"/>
    <property type="project" value="TreeGrafter"/>
</dbReference>
<name>A0A4P8J0T0_9BURK</name>
<dbReference type="AlphaFoldDB" id="A0A4P8J0T0"/>
<dbReference type="PROSITE" id="PS50088">
    <property type="entry name" value="ANK_REPEAT"/>
    <property type="match status" value="2"/>
</dbReference>
<accession>A0A4P8J0T0</accession>
<dbReference type="InterPro" id="IPR002110">
    <property type="entry name" value="Ankyrin_rpt"/>
</dbReference>
<dbReference type="PRINTS" id="PR01415">
    <property type="entry name" value="ANKYRIN"/>
</dbReference>
<dbReference type="Proteomes" id="UP000298656">
    <property type="component" value="Chromosome 2"/>
</dbReference>
<dbReference type="Gene3D" id="1.25.40.20">
    <property type="entry name" value="Ankyrin repeat-containing domain"/>
    <property type="match status" value="1"/>
</dbReference>
<dbReference type="RefSeq" id="WP_137337134.1">
    <property type="nucleotide sequence ID" value="NZ_CP040078.1"/>
</dbReference>
<evidence type="ECO:0000256" key="2">
    <source>
        <dbReference type="ARBA" id="ARBA00023043"/>
    </source>
</evidence>
<dbReference type="SMART" id="SM00248">
    <property type="entry name" value="ANK"/>
    <property type="match status" value="4"/>
</dbReference>
<gene>
    <name evidence="4" type="ORF">FAZ95_36105</name>
</gene>
<feature type="repeat" description="ANK" evidence="3">
    <location>
        <begin position="38"/>
        <end position="70"/>
    </location>
</feature>
<dbReference type="OrthoDB" id="7029844at2"/>
<dbReference type="Pfam" id="PF12796">
    <property type="entry name" value="Ank_2"/>
    <property type="match status" value="1"/>
</dbReference>
<proteinExistence type="predicted"/>
<keyword evidence="1" id="KW-0677">Repeat</keyword>
<dbReference type="PROSITE" id="PS50297">
    <property type="entry name" value="ANK_REP_REGION"/>
    <property type="match status" value="2"/>
</dbReference>
<feature type="repeat" description="ANK" evidence="3">
    <location>
        <begin position="106"/>
        <end position="138"/>
    </location>
</feature>
<dbReference type="EMBL" id="CP040078">
    <property type="protein sequence ID" value="QCP54367.1"/>
    <property type="molecule type" value="Genomic_DNA"/>
</dbReference>
<evidence type="ECO:0000313" key="4">
    <source>
        <dbReference type="EMBL" id="QCP54367.1"/>
    </source>
</evidence>
<dbReference type="PANTHER" id="PTHR24198">
    <property type="entry name" value="ANKYRIN REPEAT AND PROTEIN KINASE DOMAIN-CONTAINING PROTEIN"/>
    <property type="match status" value="1"/>
</dbReference>
<dbReference type="PANTHER" id="PTHR24198:SF165">
    <property type="entry name" value="ANKYRIN REPEAT-CONTAINING PROTEIN-RELATED"/>
    <property type="match status" value="1"/>
</dbReference>
<evidence type="ECO:0000313" key="5">
    <source>
        <dbReference type="Proteomes" id="UP000298656"/>
    </source>
</evidence>
<dbReference type="SUPFAM" id="SSF48403">
    <property type="entry name" value="Ankyrin repeat"/>
    <property type="match status" value="1"/>
</dbReference>
<keyword evidence="5" id="KW-1185">Reference proteome</keyword>
<evidence type="ECO:0000256" key="1">
    <source>
        <dbReference type="ARBA" id="ARBA00022737"/>
    </source>
</evidence>
<evidence type="ECO:0000256" key="3">
    <source>
        <dbReference type="PROSITE-ProRule" id="PRU00023"/>
    </source>
</evidence>
<dbReference type="InterPro" id="IPR036770">
    <property type="entry name" value="Ankyrin_rpt-contain_sf"/>
</dbReference>
<keyword evidence="2 3" id="KW-0040">ANK repeat</keyword>
<sequence>MTASKPAYFSDTGNVEDLLTFIDKNPDLILVPEHGIEGGRTLLHIAASHGRVDVCDLLMNLGIPVNSPAISSGNRLPINEASAHGHSRLVEWLIEHGSMVDGPPVAVTTPLMDSAVAGHKDVAEVLIANGADVNRLHLRYNQTSLDLAFIYRKNDVVGVLENAGGKRAIEPIDFTVERGGGILEHVYERVGQILSSRPSQMFGRYSVELRTALIKEAKDCKLLFSLGTHELSPRVEFFLCLQSDWPLNNACLKENDFLSFPSRLIFELSRQRLEGKIIREGEIIDKTTELANELVWPDGIDAVVVINYQFDHTQRNAGTSGGVTLLALVPLKYPKSGRPDREKLTELVAKLRVSSWKTISIRLPFKRKR</sequence>
<reference evidence="4 5" key="1">
    <citation type="submission" date="2019-05" db="EMBL/GenBank/DDBJ databases">
        <title>Burkholderia sp. DHOD12, isolated from subtropical forest soil.</title>
        <authorList>
            <person name="Gao Z.-H."/>
            <person name="Qiu L.-H."/>
        </authorList>
    </citation>
    <scope>NUCLEOTIDE SEQUENCE [LARGE SCALE GENOMIC DNA]</scope>
    <source>
        <strain evidence="4 5">DHOD12</strain>
    </source>
</reference>
<dbReference type="KEGG" id="tvl:FAZ95_36105"/>